<dbReference type="SUPFAM" id="SSF53474">
    <property type="entry name" value="alpha/beta-Hydrolases"/>
    <property type="match status" value="1"/>
</dbReference>
<proteinExistence type="predicted"/>
<organism evidence="1">
    <name type="scientific">freshwater metagenome</name>
    <dbReference type="NCBI Taxonomy" id="449393"/>
    <lineage>
        <taxon>unclassified sequences</taxon>
        <taxon>metagenomes</taxon>
        <taxon>ecological metagenomes</taxon>
    </lineage>
</organism>
<sequence length="189" mass="20636">MHRCTRSWSEVLAAFNDGREMFRSCSAAAADDVHAKFGDKPFVMFGESLGGEVVVHVAIDNAGKTSIRNARNGHAGVSRKMTKVLAHFHRTSRAINADDIGMQRIDCRECSSDFGAGQHSAGELHRDLHLKRKFLALGSHRSASAVHGGLHGEEVEHGLDDEEVNPAFDQRPTLCFVVVTEFGITNLAK</sequence>
<protein>
    <submittedName>
        <fullName evidence="1">Unannotated protein</fullName>
    </submittedName>
</protein>
<gene>
    <name evidence="1" type="ORF">UFOPK3708_01888</name>
</gene>
<dbReference type="EMBL" id="CAFBNA010000188">
    <property type="protein sequence ID" value="CAB4949076.1"/>
    <property type="molecule type" value="Genomic_DNA"/>
</dbReference>
<accession>A0A6J7K065</accession>
<dbReference type="AlphaFoldDB" id="A0A6J7K065"/>
<evidence type="ECO:0000313" key="1">
    <source>
        <dbReference type="EMBL" id="CAB4949076.1"/>
    </source>
</evidence>
<dbReference type="InterPro" id="IPR029058">
    <property type="entry name" value="AB_hydrolase_fold"/>
</dbReference>
<reference evidence="1" key="1">
    <citation type="submission" date="2020-05" db="EMBL/GenBank/DDBJ databases">
        <authorList>
            <person name="Chiriac C."/>
            <person name="Salcher M."/>
            <person name="Ghai R."/>
            <person name="Kavagutti S V."/>
        </authorList>
    </citation>
    <scope>NUCLEOTIDE SEQUENCE</scope>
</reference>
<name>A0A6J7K065_9ZZZZ</name>